<dbReference type="PANTHER" id="PTHR11452:SF42">
    <property type="entry name" value="ALPHA-GALACTOSIDASE"/>
    <property type="match status" value="1"/>
</dbReference>
<dbReference type="EC" id="3.2.1.22" evidence="5"/>
<evidence type="ECO:0000256" key="1">
    <source>
        <dbReference type="ARBA" id="ARBA00009743"/>
    </source>
</evidence>
<dbReference type="InterPro" id="IPR013785">
    <property type="entry name" value="Aldolase_TIM"/>
</dbReference>
<feature type="domain" description="Alpha galactosidase C-terminal" evidence="6">
    <location>
        <begin position="301"/>
        <end position="371"/>
    </location>
</feature>
<keyword evidence="3 5" id="KW-0378">Hydrolase</keyword>
<sequence length="374" mass="39673">MGWNSWNTFGCDIDEKKIEAQADALVADGMARAGYRYVVVDDCWYAPSRNGDGALTADPTRFPSGMAALARYVHARGLRFGIYSGASTQMCAQFTGAYPGSSGSEGHEIADARTFASWGVDFVKYDWCSSDSDPQRQMRDFTAMRDALRSTGRPIIYSINPNSGLGATLPGMHHDWGSIATMTRATNDVSPYWTTGQGPGGYQGIWDIADATSALAQRTSSGRYVDMDMLEVGVGTALSPAAQRSQMALWAMSAAPLFAGNDLPSASPATTSLLTTRGVLAIDQDSAVSSARAYGATNRTVRTRQLHDGSIAVSMTNLGATAQSMSIALGDLGMDRDATVTDVWTNRPVSGVARGVVSMTVAPQDTALLRITPG</sequence>
<dbReference type="PROSITE" id="PS00512">
    <property type="entry name" value="ALPHA_GALACTOSIDASE"/>
    <property type="match status" value="1"/>
</dbReference>
<keyword evidence="2" id="KW-0732">Signal</keyword>
<dbReference type="InterPro" id="IPR017853">
    <property type="entry name" value="GH"/>
</dbReference>
<reference evidence="7" key="1">
    <citation type="journal article" date="2014" name="Int. J. Syst. Evol. Microbiol.">
        <title>Complete genome sequence of Corynebacterium casei LMG S-19264T (=DSM 44701T), isolated from a smear-ripened cheese.</title>
        <authorList>
            <consortium name="US DOE Joint Genome Institute (JGI-PGF)"/>
            <person name="Walter F."/>
            <person name="Albersmeier A."/>
            <person name="Kalinowski J."/>
            <person name="Ruckert C."/>
        </authorList>
    </citation>
    <scope>NUCLEOTIDE SEQUENCE</scope>
    <source>
        <strain evidence="7">CGMCC 1.12827</strain>
    </source>
</reference>
<organism evidence="7 8">
    <name type="scientific">Gordonia jinhuaensis</name>
    <dbReference type="NCBI Taxonomy" id="1517702"/>
    <lineage>
        <taxon>Bacteria</taxon>
        <taxon>Bacillati</taxon>
        <taxon>Actinomycetota</taxon>
        <taxon>Actinomycetes</taxon>
        <taxon>Mycobacteriales</taxon>
        <taxon>Gordoniaceae</taxon>
        <taxon>Gordonia</taxon>
    </lineage>
</organism>
<dbReference type="PRINTS" id="PR00740">
    <property type="entry name" value="GLHYDRLASE27"/>
</dbReference>
<comment type="caution">
    <text evidence="7">The sequence shown here is derived from an EMBL/GenBank/DDBJ whole genome shotgun (WGS) entry which is preliminary data.</text>
</comment>
<dbReference type="GO" id="GO:0004557">
    <property type="term" value="F:alpha-galactosidase activity"/>
    <property type="evidence" value="ECO:0007669"/>
    <property type="project" value="UniProtKB-EC"/>
</dbReference>
<dbReference type="InterPro" id="IPR013780">
    <property type="entry name" value="Glyco_hydro_b"/>
</dbReference>
<keyword evidence="8" id="KW-1185">Reference proteome</keyword>
<dbReference type="Proteomes" id="UP000621454">
    <property type="component" value="Unassembled WGS sequence"/>
</dbReference>
<protein>
    <recommendedName>
        <fullName evidence="5">Alpha-galactosidase</fullName>
        <ecNumber evidence="5">3.2.1.22</ecNumber>
    </recommendedName>
    <alternativeName>
        <fullName evidence="5">Melibiase</fullName>
    </alternativeName>
</protein>
<comment type="similarity">
    <text evidence="1 5">Belongs to the glycosyl hydrolase 27 family.</text>
</comment>
<dbReference type="AlphaFoldDB" id="A0A916SUU0"/>
<dbReference type="Gene3D" id="2.60.40.1180">
    <property type="entry name" value="Golgi alpha-mannosidase II"/>
    <property type="match status" value="1"/>
</dbReference>
<name>A0A916SUU0_9ACTN</name>
<keyword evidence="5" id="KW-1015">Disulfide bond</keyword>
<proteinExistence type="inferred from homology"/>
<dbReference type="CDD" id="cd14792">
    <property type="entry name" value="GH27"/>
    <property type="match status" value="1"/>
</dbReference>
<evidence type="ECO:0000313" key="7">
    <source>
        <dbReference type="EMBL" id="GGB16989.1"/>
    </source>
</evidence>
<keyword evidence="4 5" id="KW-0326">Glycosidase</keyword>
<dbReference type="InterPro" id="IPR041233">
    <property type="entry name" value="Melibiase_C"/>
</dbReference>
<evidence type="ECO:0000256" key="2">
    <source>
        <dbReference type="ARBA" id="ARBA00022729"/>
    </source>
</evidence>
<dbReference type="PANTHER" id="PTHR11452">
    <property type="entry name" value="ALPHA-GALACTOSIDASE/ALPHA-N-ACETYLGALACTOSAMINIDASE"/>
    <property type="match status" value="1"/>
</dbReference>
<dbReference type="Pfam" id="PF17801">
    <property type="entry name" value="Melibiase_C"/>
    <property type="match status" value="1"/>
</dbReference>
<dbReference type="InterPro" id="IPR002241">
    <property type="entry name" value="Glyco_hydro_27"/>
</dbReference>
<dbReference type="SUPFAM" id="SSF51011">
    <property type="entry name" value="Glycosyl hydrolase domain"/>
    <property type="match status" value="1"/>
</dbReference>
<dbReference type="Pfam" id="PF16499">
    <property type="entry name" value="Melibiase_2"/>
    <property type="match status" value="1"/>
</dbReference>
<dbReference type="EMBL" id="BMGC01000001">
    <property type="protein sequence ID" value="GGB16989.1"/>
    <property type="molecule type" value="Genomic_DNA"/>
</dbReference>
<dbReference type="GO" id="GO:0005975">
    <property type="term" value="P:carbohydrate metabolic process"/>
    <property type="evidence" value="ECO:0007669"/>
    <property type="project" value="InterPro"/>
</dbReference>
<evidence type="ECO:0000256" key="3">
    <source>
        <dbReference type="ARBA" id="ARBA00022801"/>
    </source>
</evidence>
<evidence type="ECO:0000259" key="6">
    <source>
        <dbReference type="Pfam" id="PF17801"/>
    </source>
</evidence>
<dbReference type="InterPro" id="IPR000111">
    <property type="entry name" value="Glyco_hydro_27/36_CS"/>
</dbReference>
<evidence type="ECO:0000256" key="4">
    <source>
        <dbReference type="ARBA" id="ARBA00023295"/>
    </source>
</evidence>
<gene>
    <name evidence="7" type="ORF">GCM10011489_01360</name>
</gene>
<reference evidence="7" key="2">
    <citation type="submission" date="2020-09" db="EMBL/GenBank/DDBJ databases">
        <authorList>
            <person name="Sun Q."/>
            <person name="Zhou Y."/>
        </authorList>
    </citation>
    <scope>NUCLEOTIDE SEQUENCE</scope>
    <source>
        <strain evidence="7">CGMCC 1.12827</strain>
    </source>
</reference>
<evidence type="ECO:0000313" key="8">
    <source>
        <dbReference type="Proteomes" id="UP000621454"/>
    </source>
</evidence>
<evidence type="ECO:0000256" key="5">
    <source>
        <dbReference type="RuleBase" id="RU361168"/>
    </source>
</evidence>
<comment type="catalytic activity">
    <reaction evidence="5">
        <text>Hydrolysis of terminal, non-reducing alpha-D-galactose residues in alpha-D-galactosides, including galactose oligosaccharides, galactomannans and galactolipids.</text>
        <dbReference type="EC" id="3.2.1.22"/>
    </reaction>
</comment>
<accession>A0A916SUU0</accession>
<dbReference type="SUPFAM" id="SSF51445">
    <property type="entry name" value="(Trans)glycosidases"/>
    <property type="match status" value="1"/>
</dbReference>
<dbReference type="Gene3D" id="3.20.20.70">
    <property type="entry name" value="Aldolase class I"/>
    <property type="match status" value="1"/>
</dbReference>